<dbReference type="SMART" id="SM00248">
    <property type="entry name" value="ANK"/>
    <property type="match status" value="8"/>
</dbReference>
<feature type="compositionally biased region" description="Basic and acidic residues" evidence="1">
    <location>
        <begin position="1089"/>
        <end position="1130"/>
    </location>
</feature>
<dbReference type="Proteomes" id="UP000694844">
    <property type="component" value="Chromosome 8"/>
</dbReference>
<reference evidence="3" key="1">
    <citation type="submission" date="2025-08" db="UniProtKB">
        <authorList>
            <consortium name="RefSeq"/>
        </authorList>
    </citation>
    <scope>IDENTIFICATION</scope>
    <source>
        <tissue evidence="3">Whole sample</tissue>
    </source>
</reference>
<dbReference type="CDD" id="cd22249">
    <property type="entry name" value="UDM1_RNF168_RNF169-like"/>
    <property type="match status" value="1"/>
</dbReference>
<feature type="compositionally biased region" description="Basic and acidic residues" evidence="1">
    <location>
        <begin position="3485"/>
        <end position="3495"/>
    </location>
</feature>
<sequence length="3680" mass="423414">MDPFGGGPPLLPHLTPCGDGGRLARFQLQFMLGSAEGKLQQGQLINALHDFRTAQNHCNLCRPFLEDQVPHILSRCSFISLQLGNYAAALNDAQECIARDQGWAEGYLRAALAFRRMNDQYNALENLINGYNLTIHQPGANQYCKMDILTETILLLTQIDRHNEDCASLLASQELDPGSPEEQSVLLKILADRRCWEGVSLLVTGVHKGIKSSLDFSSPNCPARDISVGILLKDLSNNELKRNGIQLAVALLKNGALFSNIEIIWNSPVLHVVILKTLETGRDELLELMFKRLCFQEEKNVVDVDGNSILHVIVQYKSCDAERKNALIDRCIRNGCSPFIFDQNEKLAIEYCTQDDMCYSTLSKTMTDAEKLLSCINELKGKGNTAKGNKSFEEALNQYNRGLKLSENGINLERERAILYTNKCAVLTEMNSLQDALENAERAIENDSTWSKGHWRKAQLLRKMERFSESFHASLTGHNLTDVSKDIKIQILMEGILSFQNIPESDKRDQYEKLSCVNVDLWPLLLENLSKKGEWLCIKELVLGIENINVSEAKGAAKDVDFSKISYSTIIPFMVSDQKLDRKAMGSWVIPLIVHMTNLSKENCHPNVFKFKEHDADTPLHFAARLSVITENATLMKYMVEVSKQIGLTDGIGNSPLHSIINMPRPPETGVFLEIVEVLLRMGVSPQISDRHGKRAIDYLDQTKEPQTFLLLTNWKTSDIDTEIEEKSTKQISMIEPKSKEEDPEIMNDNLSSNDNGEKKRETESSSNSTFKINKSAGDKAFKAREYEKALVFYEQAKENMEKAKNADIVHLFCNIADCLYSLKRYQDILKSVEQFEQIDKYYTQVQYRIGKAYMGLKQFKKAFSELVHACCLSPQAENEDILYEIAKCCVNGDIEYWKLADVKGYRDWLKILFKFIHNDDWETAKLFYSVLEEWVQDNEFYEYYESFDLKPLCNINKLQQHSWVSGLIHELLINGSDIHTLLIEKGEPFLHACLRITYATGNTSLLKFALQQAVRSNELNIQDSHDNSALHLAVDTRVVGYRNPDLQMFIVKKLYEAGVDPLILNKKKKLPSKCVSRKFPEIAGYMKQQEEASQHRKQEQQRKNRQLEDIRRKTQQEEKKRQQEEREREKKIRIENKKVKLMEEECRLKCALSVENAREKMRSKKIRLASYDLVNVFQITKHKSDNHKQLENEALTLIIDAFGQDENPDIPERLTRIPMKTYRRIVGGLAEKEHWKQMHITVMEYRKHHSNTGLHDFAEGLSIMRVIKCDQLQQSKDLITTIIDNMLKSGGTLSEGGKQAVELAVQTNNFKLLIPLFDHGADPIYLSVESGDTPIHAALRIALERDKGNTSLLEMFLENHTKTPCLDPSQLNLLGESLFHVVAKLKYSDTTYEVTRVLCDKGVKSNIRDSEGKLPVDYLKNENDRRLQYFRLAAREGEEKVDTLDRSTESDSSQIGSNISKSDTKVLKKQMDKPAPVAQIKKQKLREEIIDMIRDLKDISMYSDELMSKCRKKKHSHCSESKMGNEKENLEIKFAERYTQEKLGLKEKRIEIETGDFNNSEWEVECTSHVWGKMTRSKLTFSVLKGVIETLQQFAKGIFSSCTCEKIDPGDLFKTIEIFESGPLIWEIAVCFSPRLTGAEEHSSNVYTETVRIWDIVENAEEKEVSLKKIKESYLRGSECMIEKYITCSDKINAPCFGGKQRLPRKYIECSRSDIHTKEAQKLIFPASHLATEYHILKFYSFTTEMAKCTLQSDDNSKDFPFKVTEVEHSIINLCSTSPILLLGRSGTGKTTCCLYRLCHRYSTCLGVTEREFHDEEDEIPPDSQPHNIRQLFVTKNLVLCNEVQKTFCEIRNATRCKSMDKTGEKAVPEKFDDFKNDEFPVFLTSKKLLLMIDGSLPNPFFKRDSSGKILDDVPGWSNDDDSLSILPKLDDDSDTESEHSDDETYFDEMDETNTQSRKSCVRREVTYDVFANLVWPKIRKGFEEYHPSLVWMEIVSFIKGSYEALVQISGYLNRDDYIEQGQKKAPNFTGKREQIYDIFMKYRHFIRQRFWFDEADVVNDIFHRIRQQQIDSWNIQEIYVDETQDFTQAELYLLLHICKNPNNMFLTGDTAQSIMRGISFRFKDLRSLFYHASQKLKDVNIPEKIHQLTHNYRSHTGVLYLASSVLDLLVEFFPESFDILQSDQGLFNGPSPVLLEICERSDLAVLLKGNGKATSRIEFGAHQAVLVANDEARENLPDALRQGIVLTIYEAKGLEFDDILLYNFFKDSQAKKEWRVVTQLLETWHNQTPHETKLDSAAKCKNLVEIDYNVLMESNRPRPLAFDPSKHKVLNTELKQLYTAITRARVNVWIFDESEDTRAPMFEYFKARKLVQTVKDSETGGNLGFAEVSTPEEWILSGEKFMAKSLFNTAATCFREGGNHYMENIAKCHQKALEASRMHDAPTMMKELFLSAAHDFLEYDKPLEAGKCLENAKEWNLAANLYKKTNQLVKASEFYIKMHLPLDGSKCLEEAGQFKRAIKLLCDHGFFEAAIDCLHRYQILLKDYKNKGKPIPWKLTENAPDSGQNEEKLSLKAAKIYLQQGQIQKMKTFLDRLPDIMDRVEFLIENDRIKDTIAILRSYGKQKLLIEFYLNQGMTEEALDCARQMADVNLKNKCHVIHGMIKSSDLSTLKETEKKEFCEKLEKVFYAMQDSSDKVLAGRVALIIGKVKHNQIFVQKAYGSFENCTPYASLAGELECMHWMTLNSDLSLSANISKCILGMQTLYKALNILMRPINDVERDQREALLDFYGFHKSKNDEVLRVYPQQKPLALQITCNPDRSKHVFNVKIADACKNIFKFLAERGSSWQSELETQLLRTLNSPKQHTILKRLDSRIRCIELEMHIRVGAEELERRGTFWDKELGSLKNVPFYAHCERILKDICEENGRISFASMQDGSIQSVLSVLRKPQNRFFHKAMESYMQPLTRFKSAQWKENHLSRFLLLIFVHDVFGARLHIDPEKVLEEINETVKSEMLMSMKDGQKLNVVKALGFEVHNLDEDKQTSTISSICIRMLHSQNFLRDLNIVKAAIEFGTFCGELSHCDIDLLPCFSQLLCWLEFYLTMFFILSTLLLSKPNDKEAYRIVLPESYIKHTLTLGYVFCDVDNVLQNITKLQRIAKVNETAYLKTLSYISTLLCGEELNLFDFIFNCDNDSKAWKDEKGVFAERLLVLCLVIFCNLRDKIKDAKEIEKYLATKMFSLIRRGKRLRLSNTTLTTILRVWRKYGTKLFSDILYEILQSRENDDLFGLLVHAKDDIKTEKINNPASFAKEKFLNKETYTVIRTPPKDKRDNSEPQSKDNRGTTSKQSKTTDVGSNPQTRNKMFPDLSKAGDTVNKCTFSVNENKTDTNTEDPGKISESKEEAARNVIVRCMKKVIFRKKFRKMINHLKQSIAEEKHKTIEELFQEQRENTAMCGVCGVRYINSEEGSGMETSLHEEEINPTDQQTAENEKQVKRAEKNGSSSAASNRHQASVLNENPFSLLLSNITNVPEQEHFKDHLNGDAHRLKKTEYDAFRNKFCTEIYDVMRSIERFIGIYNLRGDAKDEVYKIYSTQIEILCREHDEIELSIKLIIKDRDWTNINIDSKVQAVLETFLIVKDGVLKIAKDMKQKRKDEACKEAGEQKKKTPKRKKMRYKEKFVFSAS</sequence>
<dbReference type="InterPro" id="IPR002110">
    <property type="entry name" value="Ankyrin_rpt"/>
</dbReference>
<feature type="region of interest" description="Disordered" evidence="1">
    <location>
        <begin position="1088"/>
        <end position="1130"/>
    </location>
</feature>
<feature type="region of interest" description="Disordered" evidence="1">
    <location>
        <begin position="1924"/>
        <end position="1953"/>
    </location>
</feature>
<name>A0A8B8B5Z0_CRAVI</name>
<gene>
    <name evidence="3" type="primary">LOC111107767</name>
</gene>
<dbReference type="PANTHER" id="PTHR21529">
    <property type="entry name" value="MAMMARY TURMOR VIRUS RECEPTOR HOMOLOG 1, 2 MTVR1, 2"/>
    <property type="match status" value="1"/>
</dbReference>
<keyword evidence="2" id="KW-1185">Reference proteome</keyword>
<evidence type="ECO:0000256" key="1">
    <source>
        <dbReference type="SAM" id="MobiDB-lite"/>
    </source>
</evidence>
<dbReference type="Gene3D" id="3.40.50.300">
    <property type="entry name" value="P-loop containing nucleotide triphosphate hydrolases"/>
    <property type="match status" value="2"/>
</dbReference>
<feature type="compositionally biased region" description="Polar residues" evidence="1">
    <location>
        <begin position="1451"/>
        <end position="1462"/>
    </location>
</feature>
<dbReference type="KEGG" id="cvn:111107767"/>
<feature type="compositionally biased region" description="Polar residues" evidence="1">
    <location>
        <begin position="3339"/>
        <end position="3358"/>
    </location>
</feature>
<dbReference type="SUPFAM" id="SSF48452">
    <property type="entry name" value="TPR-like"/>
    <property type="match status" value="4"/>
</dbReference>
<organism evidence="2 3">
    <name type="scientific">Crassostrea virginica</name>
    <name type="common">Eastern oyster</name>
    <dbReference type="NCBI Taxonomy" id="6565"/>
    <lineage>
        <taxon>Eukaryota</taxon>
        <taxon>Metazoa</taxon>
        <taxon>Spiralia</taxon>
        <taxon>Lophotrochozoa</taxon>
        <taxon>Mollusca</taxon>
        <taxon>Bivalvia</taxon>
        <taxon>Autobranchia</taxon>
        <taxon>Pteriomorphia</taxon>
        <taxon>Ostreida</taxon>
        <taxon>Ostreoidea</taxon>
        <taxon>Ostreidae</taxon>
        <taxon>Crassostrea</taxon>
    </lineage>
</organism>
<accession>A0A8B8B5Z0</accession>
<feature type="compositionally biased region" description="Basic and acidic residues" evidence="1">
    <location>
        <begin position="1441"/>
        <end position="1450"/>
    </location>
</feature>
<evidence type="ECO:0000313" key="2">
    <source>
        <dbReference type="Proteomes" id="UP000694844"/>
    </source>
</evidence>
<proteinExistence type="predicted"/>
<dbReference type="InterPro" id="IPR019734">
    <property type="entry name" value="TPR_rpt"/>
</dbReference>
<dbReference type="GeneID" id="111107767"/>
<feature type="compositionally biased region" description="Acidic residues" evidence="1">
    <location>
        <begin position="1933"/>
        <end position="1953"/>
    </location>
</feature>
<feature type="region of interest" description="Disordered" evidence="1">
    <location>
        <begin position="3465"/>
        <end position="3507"/>
    </location>
</feature>
<dbReference type="SUPFAM" id="SSF52540">
    <property type="entry name" value="P-loop containing nucleoside triphosphate hydrolases"/>
    <property type="match status" value="1"/>
</dbReference>
<evidence type="ECO:0000313" key="3">
    <source>
        <dbReference type="RefSeq" id="XP_022298822.1"/>
    </source>
</evidence>
<dbReference type="InterPro" id="IPR011990">
    <property type="entry name" value="TPR-like_helical_dom_sf"/>
</dbReference>
<dbReference type="SUPFAM" id="SSF48403">
    <property type="entry name" value="Ankyrin repeat"/>
    <property type="match status" value="2"/>
</dbReference>
<protein>
    <submittedName>
        <fullName evidence="3">TPR and ankyrin repeat-containing protein 1-like isoform X1</fullName>
    </submittedName>
</protein>
<dbReference type="InterPro" id="IPR039904">
    <property type="entry name" value="TRANK1"/>
</dbReference>
<dbReference type="InterPro" id="IPR027417">
    <property type="entry name" value="P-loop_NTPase"/>
</dbReference>
<feature type="region of interest" description="Disordered" evidence="1">
    <location>
        <begin position="3316"/>
        <end position="3367"/>
    </location>
</feature>
<feature type="region of interest" description="Disordered" evidence="1">
    <location>
        <begin position="1441"/>
        <end position="1474"/>
    </location>
</feature>
<dbReference type="OrthoDB" id="3156807at2759"/>
<feature type="compositionally biased region" description="Basic and acidic residues" evidence="1">
    <location>
        <begin position="1463"/>
        <end position="1473"/>
    </location>
</feature>
<feature type="compositionally biased region" description="Polar residues" evidence="1">
    <location>
        <begin position="3496"/>
        <end position="3507"/>
    </location>
</feature>
<feature type="compositionally biased region" description="Basic and acidic residues" evidence="1">
    <location>
        <begin position="3322"/>
        <end position="3338"/>
    </location>
</feature>
<dbReference type="Gene3D" id="1.25.40.20">
    <property type="entry name" value="Ankyrin repeat-containing domain"/>
    <property type="match status" value="3"/>
</dbReference>
<feature type="region of interest" description="Disordered" evidence="1">
    <location>
        <begin position="727"/>
        <end position="772"/>
    </location>
</feature>
<dbReference type="InterPro" id="IPR036770">
    <property type="entry name" value="Ankyrin_rpt-contain_sf"/>
</dbReference>
<dbReference type="SMART" id="SM00028">
    <property type="entry name" value="TPR"/>
    <property type="match status" value="6"/>
</dbReference>
<dbReference type="RefSeq" id="XP_022298822.1">
    <property type="nucleotide sequence ID" value="XM_022443114.1"/>
</dbReference>
<dbReference type="Gene3D" id="1.25.40.10">
    <property type="entry name" value="Tetratricopeptide repeat domain"/>
    <property type="match status" value="4"/>
</dbReference>
<dbReference type="PANTHER" id="PTHR21529:SF4">
    <property type="entry name" value="TPR AND ANKYRIN REPEAT-CONTAINING PROTEIN 1"/>
    <property type="match status" value="1"/>
</dbReference>